<sequence length="120" mass="14594">MTRYTCKQFLKKRIQVILEKLRCCGRFEEFYPLHCFVLTNCNQEHQVIEQFDNGKLILRKKWVLLKALQATLIVAQLRQPICTVNRGRYLKMKYNTEVFSMMRFASYQKQQFWKMASRKM</sequence>
<name>A0AA86Q2C9_9EUKA</name>
<gene>
    <name evidence="1" type="ORF">HINF_LOCUS32707</name>
    <name evidence="2" type="ORF">HINF_LOCUS60882</name>
</gene>
<accession>A0AA86Q2C9</accession>
<dbReference type="AlphaFoldDB" id="A0AA86Q2C9"/>
<protein>
    <submittedName>
        <fullName evidence="2">Hypothetical_protein</fullName>
    </submittedName>
</protein>
<evidence type="ECO:0000313" key="3">
    <source>
        <dbReference type="Proteomes" id="UP001642409"/>
    </source>
</evidence>
<reference evidence="1" key="1">
    <citation type="submission" date="2023-06" db="EMBL/GenBank/DDBJ databases">
        <authorList>
            <person name="Kurt Z."/>
        </authorList>
    </citation>
    <scope>NUCLEOTIDE SEQUENCE</scope>
</reference>
<dbReference type="EMBL" id="CAXDID020000360">
    <property type="protein sequence ID" value="CAL6082090.1"/>
    <property type="molecule type" value="Genomic_DNA"/>
</dbReference>
<organism evidence="1">
    <name type="scientific">Hexamita inflata</name>
    <dbReference type="NCBI Taxonomy" id="28002"/>
    <lineage>
        <taxon>Eukaryota</taxon>
        <taxon>Metamonada</taxon>
        <taxon>Diplomonadida</taxon>
        <taxon>Hexamitidae</taxon>
        <taxon>Hexamitinae</taxon>
        <taxon>Hexamita</taxon>
    </lineage>
</organism>
<proteinExistence type="predicted"/>
<comment type="caution">
    <text evidence="1">The sequence shown here is derived from an EMBL/GenBank/DDBJ whole genome shotgun (WGS) entry which is preliminary data.</text>
</comment>
<dbReference type="Proteomes" id="UP001642409">
    <property type="component" value="Unassembled WGS sequence"/>
</dbReference>
<dbReference type="EMBL" id="CATOUU010000737">
    <property type="protein sequence ID" value="CAI9945062.1"/>
    <property type="molecule type" value="Genomic_DNA"/>
</dbReference>
<evidence type="ECO:0000313" key="1">
    <source>
        <dbReference type="EMBL" id="CAI9945062.1"/>
    </source>
</evidence>
<reference evidence="2 3" key="2">
    <citation type="submission" date="2024-07" db="EMBL/GenBank/DDBJ databases">
        <authorList>
            <person name="Akdeniz Z."/>
        </authorList>
    </citation>
    <scope>NUCLEOTIDE SEQUENCE [LARGE SCALE GENOMIC DNA]</scope>
</reference>
<keyword evidence="3" id="KW-1185">Reference proteome</keyword>
<evidence type="ECO:0000313" key="2">
    <source>
        <dbReference type="EMBL" id="CAL6082090.1"/>
    </source>
</evidence>